<evidence type="ECO:0000256" key="2">
    <source>
        <dbReference type="ARBA" id="ARBA00008066"/>
    </source>
</evidence>
<feature type="transmembrane region" description="Helical" evidence="7">
    <location>
        <begin position="258"/>
        <end position="279"/>
    </location>
</feature>
<dbReference type="RefSeq" id="XP_020052721.1">
    <property type="nucleotide sequence ID" value="XM_020196871.1"/>
</dbReference>
<keyword evidence="4 7" id="KW-1133">Transmembrane helix</keyword>
<comment type="subcellular location">
    <subcellularLocation>
        <location evidence="1">Membrane</location>
        <topology evidence="1">Multi-pass membrane protein</topology>
    </subcellularLocation>
</comment>
<dbReference type="OMA" id="GPTNVPW"/>
<evidence type="ECO:0000256" key="3">
    <source>
        <dbReference type="ARBA" id="ARBA00022692"/>
    </source>
</evidence>
<keyword evidence="3 7" id="KW-0812">Transmembrane</keyword>
<gene>
    <name evidence="9" type="ORF">ASPACDRAFT_125939</name>
</gene>
<name>A0A1L9WJQ1_ASPA1</name>
<dbReference type="Proteomes" id="UP000184546">
    <property type="component" value="Unassembled WGS sequence"/>
</dbReference>
<feature type="transmembrane region" description="Helical" evidence="7">
    <location>
        <begin position="373"/>
        <end position="396"/>
    </location>
</feature>
<dbReference type="PANTHER" id="PTHR22950">
    <property type="entry name" value="AMINO ACID TRANSPORTER"/>
    <property type="match status" value="1"/>
</dbReference>
<evidence type="ECO:0000256" key="1">
    <source>
        <dbReference type="ARBA" id="ARBA00004141"/>
    </source>
</evidence>
<reference evidence="10" key="1">
    <citation type="journal article" date="2017" name="Genome Biol.">
        <title>Comparative genomics reveals high biological diversity and specific adaptations in the industrially and medically important fungal genus Aspergillus.</title>
        <authorList>
            <person name="de Vries R.P."/>
            <person name="Riley R."/>
            <person name="Wiebenga A."/>
            <person name="Aguilar-Osorio G."/>
            <person name="Amillis S."/>
            <person name="Uchima C.A."/>
            <person name="Anderluh G."/>
            <person name="Asadollahi M."/>
            <person name="Askin M."/>
            <person name="Barry K."/>
            <person name="Battaglia E."/>
            <person name="Bayram O."/>
            <person name="Benocci T."/>
            <person name="Braus-Stromeyer S.A."/>
            <person name="Caldana C."/>
            <person name="Canovas D."/>
            <person name="Cerqueira G.C."/>
            <person name="Chen F."/>
            <person name="Chen W."/>
            <person name="Choi C."/>
            <person name="Clum A."/>
            <person name="Dos Santos R.A."/>
            <person name="Damasio A.R."/>
            <person name="Diallinas G."/>
            <person name="Emri T."/>
            <person name="Fekete E."/>
            <person name="Flipphi M."/>
            <person name="Freyberg S."/>
            <person name="Gallo A."/>
            <person name="Gournas C."/>
            <person name="Habgood R."/>
            <person name="Hainaut M."/>
            <person name="Harispe M.L."/>
            <person name="Henrissat B."/>
            <person name="Hilden K.S."/>
            <person name="Hope R."/>
            <person name="Hossain A."/>
            <person name="Karabika E."/>
            <person name="Karaffa L."/>
            <person name="Karanyi Z."/>
            <person name="Krasevec N."/>
            <person name="Kuo A."/>
            <person name="Kusch H."/>
            <person name="LaButti K."/>
            <person name="Lagendijk E.L."/>
            <person name="Lapidus A."/>
            <person name="Levasseur A."/>
            <person name="Lindquist E."/>
            <person name="Lipzen A."/>
            <person name="Logrieco A.F."/>
            <person name="MacCabe A."/>
            <person name="Maekelae M.R."/>
            <person name="Malavazi I."/>
            <person name="Melin P."/>
            <person name="Meyer V."/>
            <person name="Mielnichuk N."/>
            <person name="Miskei M."/>
            <person name="Molnar A.P."/>
            <person name="Mule G."/>
            <person name="Ngan C.Y."/>
            <person name="Orejas M."/>
            <person name="Orosz E."/>
            <person name="Ouedraogo J.P."/>
            <person name="Overkamp K.M."/>
            <person name="Park H.-S."/>
            <person name="Perrone G."/>
            <person name="Piumi F."/>
            <person name="Punt P.J."/>
            <person name="Ram A.F."/>
            <person name="Ramon A."/>
            <person name="Rauscher S."/>
            <person name="Record E."/>
            <person name="Riano-Pachon D.M."/>
            <person name="Robert V."/>
            <person name="Roehrig J."/>
            <person name="Ruller R."/>
            <person name="Salamov A."/>
            <person name="Salih N.S."/>
            <person name="Samson R.A."/>
            <person name="Sandor E."/>
            <person name="Sanguinetti M."/>
            <person name="Schuetze T."/>
            <person name="Sepcic K."/>
            <person name="Shelest E."/>
            <person name="Sherlock G."/>
            <person name="Sophianopoulou V."/>
            <person name="Squina F.M."/>
            <person name="Sun H."/>
            <person name="Susca A."/>
            <person name="Todd R.B."/>
            <person name="Tsang A."/>
            <person name="Unkles S.E."/>
            <person name="van de Wiele N."/>
            <person name="van Rossen-Uffink D."/>
            <person name="Oliveira J.V."/>
            <person name="Vesth T.C."/>
            <person name="Visser J."/>
            <person name="Yu J.-H."/>
            <person name="Zhou M."/>
            <person name="Andersen M.R."/>
            <person name="Archer D.B."/>
            <person name="Baker S.E."/>
            <person name="Benoit I."/>
            <person name="Brakhage A.A."/>
            <person name="Braus G.H."/>
            <person name="Fischer R."/>
            <person name="Frisvad J.C."/>
            <person name="Goldman G.H."/>
            <person name="Houbraken J."/>
            <person name="Oakley B."/>
            <person name="Pocsi I."/>
            <person name="Scazzocchio C."/>
            <person name="Seiboth B."/>
            <person name="vanKuyk P.A."/>
            <person name="Wortman J."/>
            <person name="Dyer P.S."/>
            <person name="Grigoriev I.V."/>
        </authorList>
    </citation>
    <scope>NUCLEOTIDE SEQUENCE [LARGE SCALE GENOMIC DNA]</scope>
    <source>
        <strain evidence="10">ATCC 16872 / CBS 172.66 / WB 5094</strain>
    </source>
</reference>
<keyword evidence="5 7" id="KW-0472">Membrane</keyword>
<feature type="transmembrane region" description="Helical" evidence="7">
    <location>
        <begin position="408"/>
        <end position="431"/>
    </location>
</feature>
<dbReference type="GO" id="GO:0016020">
    <property type="term" value="C:membrane"/>
    <property type="evidence" value="ECO:0007669"/>
    <property type="project" value="UniProtKB-SubCell"/>
</dbReference>
<dbReference type="OrthoDB" id="40134at2759"/>
<feature type="transmembrane region" description="Helical" evidence="7">
    <location>
        <begin position="217"/>
        <end position="238"/>
    </location>
</feature>
<evidence type="ECO:0000259" key="8">
    <source>
        <dbReference type="Pfam" id="PF01490"/>
    </source>
</evidence>
<proteinExistence type="inferred from homology"/>
<comment type="similarity">
    <text evidence="2">Belongs to the amino acid/polyamine transporter 2 family.</text>
</comment>
<feature type="transmembrane region" description="Helical" evidence="7">
    <location>
        <begin position="299"/>
        <end position="322"/>
    </location>
</feature>
<dbReference type="GeneID" id="30970685"/>
<feature type="transmembrane region" description="Helical" evidence="7">
    <location>
        <begin position="527"/>
        <end position="549"/>
    </location>
</feature>
<feature type="region of interest" description="Disordered" evidence="6">
    <location>
        <begin position="632"/>
        <end position="654"/>
    </location>
</feature>
<organism evidence="9 10">
    <name type="scientific">Aspergillus aculeatus (strain ATCC 16872 / CBS 172.66 / WB 5094)</name>
    <dbReference type="NCBI Taxonomy" id="690307"/>
    <lineage>
        <taxon>Eukaryota</taxon>
        <taxon>Fungi</taxon>
        <taxon>Dikarya</taxon>
        <taxon>Ascomycota</taxon>
        <taxon>Pezizomycotina</taxon>
        <taxon>Eurotiomycetes</taxon>
        <taxon>Eurotiomycetidae</taxon>
        <taxon>Eurotiales</taxon>
        <taxon>Aspergillaceae</taxon>
        <taxon>Aspergillus</taxon>
        <taxon>Aspergillus subgen. Circumdati</taxon>
    </lineage>
</organism>
<dbReference type="PANTHER" id="PTHR22950:SF461">
    <property type="entry name" value="AMINO ACID TRANSPORTER TRANSMEMBRANE DOMAIN-CONTAINING PROTEIN"/>
    <property type="match status" value="1"/>
</dbReference>
<feature type="transmembrane region" description="Helical" evidence="7">
    <location>
        <begin position="596"/>
        <end position="617"/>
    </location>
</feature>
<feature type="transmembrane region" description="Helical" evidence="7">
    <location>
        <begin position="459"/>
        <end position="481"/>
    </location>
</feature>
<evidence type="ECO:0000256" key="6">
    <source>
        <dbReference type="SAM" id="MobiDB-lite"/>
    </source>
</evidence>
<keyword evidence="10" id="KW-1185">Reference proteome</keyword>
<feature type="transmembrane region" description="Helical" evidence="7">
    <location>
        <begin position="334"/>
        <end position="353"/>
    </location>
</feature>
<evidence type="ECO:0000256" key="5">
    <source>
        <dbReference type="ARBA" id="ARBA00023136"/>
    </source>
</evidence>
<feature type="transmembrane region" description="Helical" evidence="7">
    <location>
        <begin position="501"/>
        <end position="521"/>
    </location>
</feature>
<evidence type="ECO:0000256" key="7">
    <source>
        <dbReference type="SAM" id="Phobius"/>
    </source>
</evidence>
<evidence type="ECO:0000313" key="9">
    <source>
        <dbReference type="EMBL" id="OJJ96381.1"/>
    </source>
</evidence>
<evidence type="ECO:0000313" key="10">
    <source>
        <dbReference type="Proteomes" id="UP000184546"/>
    </source>
</evidence>
<feature type="domain" description="Amino acid transporter transmembrane" evidence="8">
    <location>
        <begin position="184"/>
        <end position="547"/>
    </location>
</feature>
<dbReference type="EMBL" id="KV878986">
    <property type="protein sequence ID" value="OJJ96381.1"/>
    <property type="molecule type" value="Genomic_DNA"/>
</dbReference>
<dbReference type="AlphaFoldDB" id="A0A1L9WJQ1"/>
<protein>
    <recommendedName>
        <fullName evidence="8">Amino acid transporter transmembrane domain-containing protein</fullName>
    </recommendedName>
</protein>
<feature type="compositionally biased region" description="Low complexity" evidence="6">
    <location>
        <begin position="638"/>
        <end position="654"/>
    </location>
</feature>
<sequence length="654" mass="71539">MAGIVSAANLGGVADPRLGNEADLIGTEAEHGIIIDDPSRHGQPGSKERSLHAIPAPVMHGSGNIYLDSSISFENYLFWAKRSREFEKHIRTDNQGFQQLWNVMLGRASKETASPAPRIVDSTTEKQKGPVESGVAVGDEKAAMSEKADSGDGVGSGGGEREGNGDQYGITETEWELAQRAARTATWGSIFYLITTDILGPTNVPWAISEMGYGPGFALYTVFGIMAYYSGMQLWKIFNGLDSTRYPMRNYGDVAFRIFGPIARIGVNILQSFQFFLNVTLLIVSNGQGLAQMAAGVDGTGYICFIVAEVIFMLLGFILGQIRTLQRLSWLSNLAIWMNFTVILITMGVVYVYPPTGSANEPIQTSANWPADGTLYTRMTAVMNCVFAYGGATLFNELMAEMRRPFDFWKGFICAEVFIYVCYLVEGMVVYNAQGQFTYNPAYQGIPDSAYSYQTGCNALSLISGVIAALLYGNIGIKVFYASVLRDVFHFPPLDHRTGKLIWIALVPIYWCLAWVVAAAIPQISNLTSFVGALCILQFSYTFPPMLLVGFNVQKDAILPEETFDPHTGETKRVDSGWKRWARGYRKQFARNTFDVVYALAALGTAGLGLWASIVAMEASFKDSPLTPFTCRNPADQTSSNSTSTSTSLATATS</sequence>
<dbReference type="STRING" id="690307.A0A1L9WJQ1"/>
<accession>A0A1L9WJQ1</accession>
<dbReference type="Pfam" id="PF01490">
    <property type="entry name" value="Aa_trans"/>
    <property type="match status" value="1"/>
</dbReference>
<evidence type="ECO:0000256" key="4">
    <source>
        <dbReference type="ARBA" id="ARBA00022989"/>
    </source>
</evidence>
<feature type="region of interest" description="Disordered" evidence="6">
    <location>
        <begin position="112"/>
        <end position="167"/>
    </location>
</feature>
<feature type="compositionally biased region" description="Basic and acidic residues" evidence="6">
    <location>
        <begin position="138"/>
        <end position="150"/>
    </location>
</feature>
<dbReference type="InterPro" id="IPR013057">
    <property type="entry name" value="AA_transpt_TM"/>
</dbReference>
<dbReference type="GO" id="GO:0015179">
    <property type="term" value="F:L-amino acid transmembrane transporter activity"/>
    <property type="evidence" value="ECO:0007669"/>
    <property type="project" value="TreeGrafter"/>
</dbReference>
<dbReference type="VEuPathDB" id="FungiDB:ASPACDRAFT_125939"/>